<dbReference type="EMBL" id="JAHFYH010000001">
    <property type="protein sequence ID" value="KAH0237971.1"/>
    <property type="molecule type" value="Genomic_DNA"/>
</dbReference>
<reference evidence="1" key="1">
    <citation type="journal article" date="2021" name="J Fungi (Basel)">
        <title>Virulence traits and population genomics of the black yeast Aureobasidium melanogenum.</title>
        <authorList>
            <person name="Cernosa A."/>
            <person name="Sun X."/>
            <person name="Gostincar C."/>
            <person name="Fang C."/>
            <person name="Gunde-Cimerman N."/>
            <person name="Song Z."/>
        </authorList>
    </citation>
    <scope>NUCLEOTIDE SEQUENCE</scope>
    <source>
        <strain evidence="1">EXF-8016</strain>
    </source>
</reference>
<gene>
    <name evidence="1" type="ORF">KCV03_g384</name>
</gene>
<comment type="caution">
    <text evidence="1">The sequence shown here is derived from an EMBL/GenBank/DDBJ whole genome shotgun (WGS) entry which is preliminary data.</text>
</comment>
<sequence length="90" mass="10715">MRRLPCRALSKLQSKYFHLWLRRRWCLQRTPFDHHQAASCYELAIATLSVVVQWSAHPIRIGRSQVRLLPTVIFFLAPSCDTLRHHFFRA</sequence>
<accession>A0A9P8GR51</accession>
<protein>
    <submittedName>
        <fullName evidence="1">Uncharacterized protein</fullName>
    </submittedName>
</protein>
<dbReference type="Proteomes" id="UP000767238">
    <property type="component" value="Unassembled WGS sequence"/>
</dbReference>
<dbReference type="AlphaFoldDB" id="A0A9P8GR51"/>
<evidence type="ECO:0000313" key="1">
    <source>
        <dbReference type="EMBL" id="KAH0237971.1"/>
    </source>
</evidence>
<feature type="non-terminal residue" evidence="1">
    <location>
        <position position="90"/>
    </location>
</feature>
<evidence type="ECO:0000313" key="2">
    <source>
        <dbReference type="Proteomes" id="UP000767238"/>
    </source>
</evidence>
<proteinExistence type="predicted"/>
<reference evidence="1" key="2">
    <citation type="submission" date="2021-08" db="EMBL/GenBank/DDBJ databases">
        <authorList>
            <person name="Gostincar C."/>
            <person name="Sun X."/>
            <person name="Song Z."/>
            <person name="Gunde-Cimerman N."/>
        </authorList>
    </citation>
    <scope>NUCLEOTIDE SEQUENCE</scope>
    <source>
        <strain evidence="1">EXF-8016</strain>
    </source>
</reference>
<organism evidence="1 2">
    <name type="scientific">Aureobasidium melanogenum</name>
    <name type="common">Aureobasidium pullulans var. melanogenum</name>
    <dbReference type="NCBI Taxonomy" id="46634"/>
    <lineage>
        <taxon>Eukaryota</taxon>
        <taxon>Fungi</taxon>
        <taxon>Dikarya</taxon>
        <taxon>Ascomycota</taxon>
        <taxon>Pezizomycotina</taxon>
        <taxon>Dothideomycetes</taxon>
        <taxon>Dothideomycetidae</taxon>
        <taxon>Dothideales</taxon>
        <taxon>Saccotheciaceae</taxon>
        <taxon>Aureobasidium</taxon>
    </lineage>
</organism>
<name>A0A9P8GR51_AURME</name>